<organism evidence="2 3">
    <name type="scientific">Candidatus Accumulibacter affinis</name>
    <dbReference type="NCBI Taxonomy" id="2954384"/>
    <lineage>
        <taxon>Bacteria</taxon>
        <taxon>Pseudomonadati</taxon>
        <taxon>Pseudomonadota</taxon>
        <taxon>Betaproteobacteria</taxon>
        <taxon>Candidatus Accumulibacter</taxon>
    </lineage>
</organism>
<reference evidence="2 3" key="1">
    <citation type="submission" date="2020-10" db="EMBL/GenBank/DDBJ databases">
        <title>Connecting structure to function with the recovery of over 1000 high-quality activated sludge metagenome-assembled genomes encoding full-length rRNA genes using long-read sequencing.</title>
        <authorList>
            <person name="Singleton C.M."/>
            <person name="Petriglieri F."/>
            <person name="Kristensen J.M."/>
            <person name="Kirkegaard R.H."/>
            <person name="Michaelsen T.Y."/>
            <person name="Andersen M.H."/>
            <person name="Karst S.M."/>
            <person name="Dueholm M.S."/>
            <person name="Nielsen P.H."/>
            <person name="Albertsen M."/>
        </authorList>
    </citation>
    <scope>NUCLEOTIDE SEQUENCE [LARGE SCALE GENOMIC DNA]</scope>
    <source>
        <strain evidence="2">Fred_18-Q3-R57-64_BAT3C.720</strain>
    </source>
</reference>
<dbReference type="EMBL" id="JADJOT010000009">
    <property type="protein sequence ID" value="MBK7954609.1"/>
    <property type="molecule type" value="Genomic_DNA"/>
</dbReference>
<protein>
    <submittedName>
        <fullName evidence="2">Uncharacterized protein</fullName>
    </submittedName>
</protein>
<gene>
    <name evidence="2" type="ORF">IPK02_11990</name>
</gene>
<feature type="region of interest" description="Disordered" evidence="1">
    <location>
        <begin position="328"/>
        <end position="367"/>
    </location>
</feature>
<evidence type="ECO:0000313" key="3">
    <source>
        <dbReference type="Proteomes" id="UP000706151"/>
    </source>
</evidence>
<dbReference type="Proteomes" id="UP000706151">
    <property type="component" value="Unassembled WGS sequence"/>
</dbReference>
<comment type="caution">
    <text evidence="2">The sequence shown here is derived from an EMBL/GenBank/DDBJ whole genome shotgun (WGS) entry which is preliminary data.</text>
</comment>
<name>A0A935TBA5_9PROT</name>
<evidence type="ECO:0000313" key="2">
    <source>
        <dbReference type="EMBL" id="MBK7954609.1"/>
    </source>
</evidence>
<proteinExistence type="predicted"/>
<accession>A0A935TBA5</accession>
<dbReference type="AlphaFoldDB" id="A0A935TBA5"/>
<sequence>MFAAGADATDFGTKGGAEPANINELVGVLRQDSYDMELLISFGTSKGGSAGHLALGIRDEVPGDDLVFSANFYADRARKHETGFYTEDLMIGVAKKEYLFKTHSSLGDTAAFGLDFGEIYKRSVIGVRVYGVPVAEKEALKAYFRRINDDYQRQTKNTEYHDGEIKYDYMRLNCAKTIGSAFRFGAGYENLEVTSAKLLTRRRIVVAATANIPTEMAMKLIKEWNVRGYGMDVVLYKKYEGSTYVDPNEEEKVAFKDLPNRFPSVLSRDFRKEQGHYEDFDNLFAMYLLDNMGKYSVRVNGETKLLEIENTTDPMAYAQAAELATRRARSDSKSFRRRLPLRPLASGNGTPTDNEHLHNFTDQAEMQ</sequence>
<evidence type="ECO:0000256" key="1">
    <source>
        <dbReference type="SAM" id="MobiDB-lite"/>
    </source>
</evidence>